<comment type="subcellular location">
    <subcellularLocation>
        <location evidence="1">Chromosome</location>
        <location evidence="1">Centromere</location>
    </subcellularLocation>
</comment>
<evidence type="ECO:0000256" key="2">
    <source>
        <dbReference type="ARBA" id="ARBA00010845"/>
    </source>
</evidence>
<evidence type="ECO:0000256" key="10">
    <source>
        <dbReference type="SAM" id="MobiDB-lite"/>
    </source>
</evidence>
<feature type="region of interest" description="Disordered" evidence="10">
    <location>
        <begin position="1"/>
        <end position="49"/>
    </location>
</feature>
<feature type="compositionally biased region" description="Basic and acidic residues" evidence="10">
    <location>
        <begin position="314"/>
        <end position="329"/>
    </location>
</feature>
<keyword evidence="7" id="KW-0131">Cell cycle</keyword>
<accession>A0A9P7VBB9</accession>
<keyword evidence="4" id="KW-0132">Cell division</keyword>
<dbReference type="RefSeq" id="XP_043050420.1">
    <property type="nucleotide sequence ID" value="XM_043194669.1"/>
</dbReference>
<dbReference type="InterPro" id="IPR011516">
    <property type="entry name" value="Shugoshin_N"/>
</dbReference>
<feature type="region of interest" description="Disordered" evidence="10">
    <location>
        <begin position="206"/>
        <end position="345"/>
    </location>
</feature>
<evidence type="ECO:0000256" key="9">
    <source>
        <dbReference type="SAM" id="Coils"/>
    </source>
</evidence>
<organism evidence="12 13">
    <name type="scientific">Scheffersomyces spartinae</name>
    <dbReference type="NCBI Taxonomy" id="45513"/>
    <lineage>
        <taxon>Eukaryota</taxon>
        <taxon>Fungi</taxon>
        <taxon>Dikarya</taxon>
        <taxon>Ascomycota</taxon>
        <taxon>Saccharomycotina</taxon>
        <taxon>Pichiomycetes</taxon>
        <taxon>Debaryomycetaceae</taxon>
        <taxon>Scheffersomyces</taxon>
    </lineage>
</organism>
<sequence length="378" mass="42127">MARKSVDFTLSLERFQNHRKEPEKEKSPIEATTSLSSTSSSSLQNQNRQLARTNAAMAVRIQQLELNMSELVSENARLKAIAANAVETNSSHNINTGSLEKHIKGIESTLLTQFDQVFQTIKQLRKDYKLSDNSMLDVLAPYSHPVTSTPLSQELALNVLFPSFGDPTPIPIVAPAPLRVSKDPMEYFEKEDTPVSAADISFAENDEPSIPNYACSPILEDSHETSNSTPLVQLDTLNDGPLLPPSTEESGGAHRSFNLEREPSKEESTSSSLRRSKRSKKQVEYKLRNEPTPLLSSGESSKRLMVPYSDEKEEPQKTSNDDKNPEPKKRAALANVTNANNKRRRRIRDDEVFDIPKGSLTLSNRKNKNKIIGSVLEV</sequence>
<keyword evidence="3" id="KW-0158">Chromosome</keyword>
<dbReference type="GO" id="GO:0000775">
    <property type="term" value="C:chromosome, centromeric region"/>
    <property type="evidence" value="ECO:0007669"/>
    <property type="project" value="UniProtKB-SubCell"/>
</dbReference>
<keyword evidence="8" id="KW-0137">Centromere</keyword>
<keyword evidence="13" id="KW-1185">Reference proteome</keyword>
<feature type="compositionally biased region" description="Basic and acidic residues" evidence="10">
    <location>
        <begin position="257"/>
        <end position="268"/>
    </location>
</feature>
<evidence type="ECO:0000256" key="4">
    <source>
        <dbReference type="ARBA" id="ARBA00022618"/>
    </source>
</evidence>
<evidence type="ECO:0000259" key="11">
    <source>
        <dbReference type="Pfam" id="PF07558"/>
    </source>
</evidence>
<evidence type="ECO:0000313" key="12">
    <source>
        <dbReference type="EMBL" id="KAG7194873.1"/>
    </source>
</evidence>
<dbReference type="GO" id="GO:0051301">
    <property type="term" value="P:cell division"/>
    <property type="evidence" value="ECO:0007669"/>
    <property type="project" value="UniProtKB-KW"/>
</dbReference>
<dbReference type="AlphaFoldDB" id="A0A9P7VBB9"/>
<dbReference type="Pfam" id="PF07558">
    <property type="entry name" value="Shugoshin_N"/>
    <property type="match status" value="1"/>
</dbReference>
<keyword evidence="5" id="KW-0159">Chromosome partition</keyword>
<feature type="compositionally biased region" description="Basic and acidic residues" evidence="10">
    <location>
        <begin position="15"/>
        <end position="28"/>
    </location>
</feature>
<name>A0A9P7VBB9_9ASCO</name>
<reference evidence="12" key="1">
    <citation type="submission" date="2021-03" db="EMBL/GenBank/DDBJ databases">
        <authorList>
            <person name="Palmer J.M."/>
        </authorList>
    </citation>
    <scope>NUCLEOTIDE SEQUENCE</scope>
    <source>
        <strain evidence="12">ARV_011</strain>
    </source>
</reference>
<feature type="coiled-coil region" evidence="9">
    <location>
        <begin position="54"/>
        <end position="81"/>
    </location>
</feature>
<evidence type="ECO:0000256" key="6">
    <source>
        <dbReference type="ARBA" id="ARBA00023054"/>
    </source>
</evidence>
<comment type="similarity">
    <text evidence="2">Belongs to the shugoshin family.</text>
</comment>
<dbReference type="OrthoDB" id="5394106at2759"/>
<feature type="domain" description="Shugoshin N-terminal coiled-coil" evidence="11">
    <location>
        <begin position="45"/>
        <end position="80"/>
    </location>
</feature>
<gene>
    <name evidence="12" type="ORF">KQ657_003981</name>
</gene>
<dbReference type="EMBL" id="JAHMUF010000005">
    <property type="protein sequence ID" value="KAG7194873.1"/>
    <property type="molecule type" value="Genomic_DNA"/>
</dbReference>
<comment type="caution">
    <text evidence="12">The sequence shown here is derived from an EMBL/GenBank/DDBJ whole genome shotgun (WGS) entry which is preliminary data.</text>
</comment>
<protein>
    <recommendedName>
        <fullName evidence="11">Shugoshin N-terminal coiled-coil domain-containing protein</fullName>
    </recommendedName>
</protein>
<dbReference type="Proteomes" id="UP000790833">
    <property type="component" value="Unassembled WGS sequence"/>
</dbReference>
<dbReference type="GO" id="GO:0007059">
    <property type="term" value="P:chromosome segregation"/>
    <property type="evidence" value="ECO:0007669"/>
    <property type="project" value="UniProtKB-KW"/>
</dbReference>
<evidence type="ECO:0000256" key="1">
    <source>
        <dbReference type="ARBA" id="ARBA00004584"/>
    </source>
</evidence>
<dbReference type="GeneID" id="66117355"/>
<evidence type="ECO:0000256" key="3">
    <source>
        <dbReference type="ARBA" id="ARBA00022454"/>
    </source>
</evidence>
<evidence type="ECO:0000256" key="8">
    <source>
        <dbReference type="ARBA" id="ARBA00023328"/>
    </source>
</evidence>
<evidence type="ECO:0000256" key="5">
    <source>
        <dbReference type="ARBA" id="ARBA00022829"/>
    </source>
</evidence>
<evidence type="ECO:0000313" key="13">
    <source>
        <dbReference type="Proteomes" id="UP000790833"/>
    </source>
</evidence>
<evidence type="ECO:0000256" key="7">
    <source>
        <dbReference type="ARBA" id="ARBA00023306"/>
    </source>
</evidence>
<feature type="compositionally biased region" description="Low complexity" evidence="10">
    <location>
        <begin position="32"/>
        <end position="43"/>
    </location>
</feature>
<keyword evidence="6 9" id="KW-0175">Coiled coil</keyword>
<proteinExistence type="inferred from homology"/>